<dbReference type="InterPro" id="IPR011344">
    <property type="entry name" value="ssDNA-bd"/>
</dbReference>
<evidence type="ECO:0000256" key="3">
    <source>
        <dbReference type="RuleBase" id="RU000524"/>
    </source>
</evidence>
<evidence type="ECO:0000256" key="1">
    <source>
        <dbReference type="ARBA" id="ARBA00023125"/>
    </source>
</evidence>
<dbReference type="SUPFAM" id="SSF50249">
    <property type="entry name" value="Nucleic acid-binding proteins"/>
    <property type="match status" value="1"/>
</dbReference>
<organism evidence="4 5">
    <name type="scientific">Oleispira antarctica RB-8</name>
    <dbReference type="NCBI Taxonomy" id="698738"/>
    <lineage>
        <taxon>Bacteria</taxon>
        <taxon>Pseudomonadati</taxon>
        <taxon>Pseudomonadota</taxon>
        <taxon>Gammaproteobacteria</taxon>
        <taxon>Oceanospirillales</taxon>
        <taxon>Oceanospirillaceae</taxon>
        <taxon>Oleispira</taxon>
    </lineage>
</organism>
<comment type="subunit">
    <text evidence="2">Homotetramer.</text>
</comment>
<dbReference type="PANTHER" id="PTHR10302">
    <property type="entry name" value="SINGLE-STRANDED DNA-BINDING PROTEIN"/>
    <property type="match status" value="1"/>
</dbReference>
<dbReference type="PATRIC" id="fig|698738.3.peg.2602"/>
<evidence type="ECO:0000313" key="4">
    <source>
        <dbReference type="EMBL" id="CCK76688.1"/>
    </source>
</evidence>
<evidence type="ECO:0000313" key="5">
    <source>
        <dbReference type="Proteomes" id="UP000032749"/>
    </source>
</evidence>
<accession>R4YT41</accession>
<dbReference type="Pfam" id="PF00436">
    <property type="entry name" value="SSB"/>
    <property type="match status" value="1"/>
</dbReference>
<dbReference type="GO" id="GO:0006260">
    <property type="term" value="P:DNA replication"/>
    <property type="evidence" value="ECO:0007669"/>
    <property type="project" value="InterPro"/>
</dbReference>
<dbReference type="InterPro" id="IPR000424">
    <property type="entry name" value="Primosome_PriB/ssb"/>
</dbReference>
<keyword evidence="1 2" id="KW-0238">DNA-binding</keyword>
<dbReference type="GO" id="GO:0003697">
    <property type="term" value="F:single-stranded DNA binding"/>
    <property type="evidence" value="ECO:0007669"/>
    <property type="project" value="UniProtKB-UniRule"/>
</dbReference>
<dbReference type="Gene3D" id="2.40.50.140">
    <property type="entry name" value="Nucleic acid-binding proteins"/>
    <property type="match status" value="1"/>
</dbReference>
<name>R4YT41_OLEAN</name>
<dbReference type="AlphaFoldDB" id="R4YT41"/>
<proteinExistence type="inferred from homology"/>
<reference evidence="4 5" key="1">
    <citation type="journal article" date="2013" name="Nat. Commun.">
        <title>Genome sequence and functional genomic analysis of the oil-degrading bacterium Oleispira antarctica.</title>
        <authorList>
            <person name="Kube M."/>
            <person name="Chernikova T.N."/>
            <person name="Al-Ramahi Y."/>
            <person name="Beloqui A."/>
            <person name="Lopez-Cortez N."/>
            <person name="Guazzaroni M.E."/>
            <person name="Heipieper H.J."/>
            <person name="Klages S."/>
            <person name="Kotsyurbenko O.R."/>
            <person name="Langer I."/>
            <person name="Nechitaylo T.Y."/>
            <person name="Lunsdorf H."/>
            <person name="Fernandez M."/>
            <person name="Juarez S."/>
            <person name="Ciordia S."/>
            <person name="Singer A."/>
            <person name="Kagan O."/>
            <person name="Egorova O."/>
            <person name="Petit P.A."/>
            <person name="Stogios P."/>
            <person name="Kim Y."/>
            <person name="Tchigvintsev A."/>
            <person name="Flick R."/>
            <person name="Denaro R."/>
            <person name="Genovese M."/>
            <person name="Albar J.P."/>
            <person name="Reva O.N."/>
            <person name="Martinez-Gomariz M."/>
            <person name="Tran H."/>
            <person name="Ferrer M."/>
            <person name="Savchenko A."/>
            <person name="Yakunin A.F."/>
            <person name="Yakimov M.M."/>
            <person name="Golyshina O.V."/>
            <person name="Reinhardt R."/>
            <person name="Golyshin P.N."/>
        </authorList>
    </citation>
    <scope>NUCLEOTIDE SEQUENCE [LARGE SCALE GENOMIC DNA]</scope>
</reference>
<comment type="caution">
    <text evidence="2">Lacks conserved residue(s) required for the propagation of feature annotation.</text>
</comment>
<dbReference type="NCBIfam" id="TIGR00621">
    <property type="entry name" value="ssb"/>
    <property type="match status" value="1"/>
</dbReference>
<dbReference type="CDD" id="cd04496">
    <property type="entry name" value="SSB_OBF"/>
    <property type="match status" value="1"/>
</dbReference>
<evidence type="ECO:0000256" key="2">
    <source>
        <dbReference type="HAMAP-Rule" id="MF_00984"/>
    </source>
</evidence>
<keyword evidence="5" id="KW-1185">Reference proteome</keyword>
<dbReference type="GO" id="GO:0009295">
    <property type="term" value="C:nucleoid"/>
    <property type="evidence" value="ECO:0007669"/>
    <property type="project" value="TreeGrafter"/>
</dbReference>
<dbReference type="HOGENOM" id="CLU_078758_0_2_6"/>
<dbReference type="InterPro" id="IPR012340">
    <property type="entry name" value="NA-bd_OB-fold"/>
</dbReference>
<dbReference type="EMBL" id="FO203512">
    <property type="protein sequence ID" value="CCK76688.1"/>
    <property type="molecule type" value="Genomic_DNA"/>
</dbReference>
<dbReference type="PANTHER" id="PTHR10302:SF27">
    <property type="entry name" value="SINGLE-STRANDED DNA-BINDING PROTEIN"/>
    <property type="match status" value="1"/>
</dbReference>
<dbReference type="HAMAP" id="MF_00984">
    <property type="entry name" value="SSB"/>
    <property type="match status" value="1"/>
</dbReference>
<dbReference type="KEGG" id="oai:OLEAN_C25120"/>
<dbReference type="STRING" id="698738.OLEAN_C25120"/>
<dbReference type="PROSITE" id="PS50935">
    <property type="entry name" value="SSB"/>
    <property type="match status" value="1"/>
</dbReference>
<dbReference type="Proteomes" id="UP000032749">
    <property type="component" value="Chromosome"/>
</dbReference>
<dbReference type="OrthoDB" id="9809878at2"/>
<protein>
    <recommendedName>
        <fullName evidence="2 3">Single-stranded DNA-binding protein</fullName>
        <shortName evidence="2">SSB</shortName>
    </recommendedName>
</protein>
<sequence length="179" mass="20044">MARGSINKAIVIGTLGRDPEMRYLPNGNAVCSMSLATDEGYKDKNTGQIVEKTEWHRVEAFGRLAEIICQYLKKGSKCYIEGKLRTDEYQKDGIKRYSTKIIANEMTMLDRKLVRDNNIDDFRGTTATNNPNNFKASTHSATQVATYGTGNTLINQPVKKENSFDNTFGNADDSDDIPF</sequence>
<gene>
    <name evidence="4" type="ORF">OLEAN_C25120</name>
</gene>